<dbReference type="InterPro" id="IPR004089">
    <property type="entry name" value="MCPsignal_dom"/>
</dbReference>
<evidence type="ECO:0008006" key="16">
    <source>
        <dbReference type="Google" id="ProtNLM"/>
    </source>
</evidence>
<reference evidence="14 15" key="1">
    <citation type="submission" date="2017-11" db="EMBL/GenBank/DDBJ databases">
        <title>Bacillus camelliae sp. nov., isolated from pu'er tea.</title>
        <authorList>
            <person name="Niu L."/>
        </authorList>
    </citation>
    <scope>NUCLEOTIDE SEQUENCE [LARGE SCALE GENOMIC DNA]</scope>
    <source>
        <strain evidence="14 15">7578-1</strain>
    </source>
</reference>
<feature type="transmembrane region" description="Helical" evidence="11">
    <location>
        <begin position="309"/>
        <end position="328"/>
    </location>
</feature>
<dbReference type="SMART" id="SM00283">
    <property type="entry name" value="MA"/>
    <property type="match status" value="1"/>
</dbReference>
<evidence type="ECO:0000256" key="9">
    <source>
        <dbReference type="ARBA" id="ARBA00029447"/>
    </source>
</evidence>
<accession>A0A2N3LP20</accession>
<dbReference type="InterPro" id="IPR029151">
    <property type="entry name" value="Sensor-like_sf"/>
</dbReference>
<evidence type="ECO:0000256" key="4">
    <source>
        <dbReference type="ARBA" id="ARBA00022500"/>
    </source>
</evidence>
<dbReference type="InterPro" id="IPR003660">
    <property type="entry name" value="HAMP_dom"/>
</dbReference>
<dbReference type="GO" id="GO:0004888">
    <property type="term" value="F:transmembrane signaling receptor activity"/>
    <property type="evidence" value="ECO:0007669"/>
    <property type="project" value="InterPro"/>
</dbReference>
<dbReference type="GO" id="GO:0007165">
    <property type="term" value="P:signal transduction"/>
    <property type="evidence" value="ECO:0007669"/>
    <property type="project" value="UniProtKB-KW"/>
</dbReference>
<dbReference type="SUPFAM" id="SSF58104">
    <property type="entry name" value="Methyl-accepting chemotaxis protein (MCP) signaling domain"/>
    <property type="match status" value="1"/>
</dbReference>
<feature type="transmembrane region" description="Helical" evidence="11">
    <location>
        <begin position="12"/>
        <end position="32"/>
    </location>
</feature>
<evidence type="ECO:0000313" key="14">
    <source>
        <dbReference type="EMBL" id="PKR86432.1"/>
    </source>
</evidence>
<evidence type="ECO:0000259" key="13">
    <source>
        <dbReference type="PROSITE" id="PS50885"/>
    </source>
</evidence>
<dbReference type="CDD" id="cd06225">
    <property type="entry name" value="HAMP"/>
    <property type="match status" value="1"/>
</dbReference>
<sequence>MKKKKRISFKAKLLVYSLLLSIIPIIIISFFLNSEVRNTTQKSYTESSKKEINQVDNAISLYFDTIHENAKLLATNPLVKGADKSIKSYMTVKGVDSGQSVNMTPSKNGKKEKGIFDVFSNFGASHPNAAYVYMGTADGGYIQYPEGPTTAGFDPRERPWYKTAIENPGKVNMTSAYAANGSDSIIVSNVVTIEENGQQKGVLGLDVDLNGLTGIIKDIKIGKNGYVILAQDDGTILADPKNAKLNFQPISKLNVPELKNLKKDSSIEAKLNGKEYVFTTISSKIKGWNYISVVEKSEFLASAQHITNILLIVGAIIAVLAVLVSFFMSTKITRDIKKLSALSVSMSEGDLTQQVTIKSNDEIGETGENFNKMAQNLKEMITRVADGSQQLSATSEELAASSEENLKASSQIAESIQSVASGTDEQNAEMNNAVDIMKEVLVNVEGVTSSMENVRHSIHQSAETASHGSQVVNQTVQQMAEIDQNVASSAEKINELKEKSNEISQISLMIQSISEQTNLLALNAAIEAARAGEQGKGFAVVADEVRKLAEQSSQSASQISDIITDIQKGINESMEMVDKGSDSTKEGLVLVNKSGAAFQDINDSVRKVTENIAQASGSMEKMKASIEEVFTHFEKVFKTSIGVNEHSQNVAASSEEMSASMNEVSSAAQELAKMALELEEVISQFKL</sequence>
<comment type="caution">
    <text evidence="14">The sequence shown here is derived from an EMBL/GenBank/DDBJ whole genome shotgun (WGS) entry which is preliminary data.</text>
</comment>
<dbReference type="InterPro" id="IPR033479">
    <property type="entry name" value="dCache_1"/>
</dbReference>
<evidence type="ECO:0000313" key="15">
    <source>
        <dbReference type="Proteomes" id="UP000233440"/>
    </source>
</evidence>
<dbReference type="CDD" id="cd12912">
    <property type="entry name" value="PDC2_MCP_like"/>
    <property type="match status" value="1"/>
</dbReference>
<evidence type="ECO:0000256" key="10">
    <source>
        <dbReference type="PROSITE-ProRule" id="PRU00284"/>
    </source>
</evidence>
<protein>
    <recommendedName>
        <fullName evidence="16">Methyl-accepting chemotaxis protein</fullName>
    </recommendedName>
</protein>
<evidence type="ECO:0000256" key="3">
    <source>
        <dbReference type="ARBA" id="ARBA00022481"/>
    </source>
</evidence>
<evidence type="ECO:0000256" key="7">
    <source>
        <dbReference type="ARBA" id="ARBA00023136"/>
    </source>
</evidence>
<comment type="subcellular location">
    <subcellularLocation>
        <location evidence="1">Cell membrane</location>
        <topology evidence="1">Multi-pass membrane protein</topology>
    </subcellularLocation>
</comment>
<dbReference type="PROSITE" id="PS50111">
    <property type="entry name" value="CHEMOTAXIS_TRANSDUC_2"/>
    <property type="match status" value="1"/>
</dbReference>
<keyword evidence="15" id="KW-1185">Reference proteome</keyword>
<keyword evidence="6 11" id="KW-1133">Transmembrane helix</keyword>
<organism evidence="14 15">
    <name type="scientific">Heyndrickxia camelliae</name>
    <dbReference type="NCBI Taxonomy" id="1707093"/>
    <lineage>
        <taxon>Bacteria</taxon>
        <taxon>Bacillati</taxon>
        <taxon>Bacillota</taxon>
        <taxon>Bacilli</taxon>
        <taxon>Bacillales</taxon>
        <taxon>Bacillaceae</taxon>
        <taxon>Heyndrickxia</taxon>
    </lineage>
</organism>
<dbReference type="OrthoDB" id="9760371at2"/>
<dbReference type="PANTHER" id="PTHR32089">
    <property type="entry name" value="METHYL-ACCEPTING CHEMOTAXIS PROTEIN MCPB"/>
    <property type="match status" value="1"/>
</dbReference>
<name>A0A2N3LP20_9BACI</name>
<dbReference type="GO" id="GO:0006935">
    <property type="term" value="P:chemotaxis"/>
    <property type="evidence" value="ECO:0007669"/>
    <property type="project" value="UniProtKB-KW"/>
</dbReference>
<gene>
    <name evidence="14" type="ORF">CWO92_04875</name>
</gene>
<keyword evidence="2" id="KW-1003">Cell membrane</keyword>
<dbReference type="SMART" id="SM00304">
    <property type="entry name" value="HAMP"/>
    <property type="match status" value="1"/>
</dbReference>
<evidence type="ECO:0000256" key="5">
    <source>
        <dbReference type="ARBA" id="ARBA00022692"/>
    </source>
</evidence>
<evidence type="ECO:0000259" key="12">
    <source>
        <dbReference type="PROSITE" id="PS50111"/>
    </source>
</evidence>
<dbReference type="RefSeq" id="WP_101353070.1">
    <property type="nucleotide sequence ID" value="NZ_PIQO01000002.1"/>
</dbReference>
<dbReference type="Gene3D" id="1.10.8.500">
    <property type="entry name" value="HAMP domain in histidine kinase"/>
    <property type="match status" value="1"/>
</dbReference>
<dbReference type="AlphaFoldDB" id="A0A2N3LP20"/>
<dbReference type="Pfam" id="PF02743">
    <property type="entry name" value="dCache_1"/>
    <property type="match status" value="1"/>
</dbReference>
<evidence type="ECO:0000256" key="2">
    <source>
        <dbReference type="ARBA" id="ARBA00022475"/>
    </source>
</evidence>
<dbReference type="EMBL" id="PIQO01000002">
    <property type="protein sequence ID" value="PKR86432.1"/>
    <property type="molecule type" value="Genomic_DNA"/>
</dbReference>
<proteinExistence type="inferred from homology"/>
<evidence type="ECO:0000256" key="6">
    <source>
        <dbReference type="ARBA" id="ARBA00022989"/>
    </source>
</evidence>
<dbReference type="Gene3D" id="3.30.450.20">
    <property type="entry name" value="PAS domain"/>
    <property type="match status" value="2"/>
</dbReference>
<feature type="domain" description="Methyl-accepting transducer" evidence="12">
    <location>
        <begin position="401"/>
        <end position="637"/>
    </location>
</feature>
<evidence type="ECO:0000256" key="1">
    <source>
        <dbReference type="ARBA" id="ARBA00004651"/>
    </source>
</evidence>
<dbReference type="Pfam" id="PF00015">
    <property type="entry name" value="MCPsignal"/>
    <property type="match status" value="1"/>
</dbReference>
<dbReference type="SUPFAM" id="SSF103190">
    <property type="entry name" value="Sensory domain-like"/>
    <property type="match status" value="1"/>
</dbReference>
<dbReference type="CDD" id="cd11386">
    <property type="entry name" value="MCP_signal"/>
    <property type="match status" value="1"/>
</dbReference>
<keyword evidence="8 10" id="KW-0807">Transducer</keyword>
<feature type="domain" description="HAMP" evidence="13">
    <location>
        <begin position="330"/>
        <end position="382"/>
    </location>
</feature>
<comment type="similarity">
    <text evidence="9">Belongs to the methyl-accepting chemotaxis (MCP) protein family.</text>
</comment>
<dbReference type="PRINTS" id="PR00260">
    <property type="entry name" value="CHEMTRNSDUCR"/>
</dbReference>
<dbReference type="Gene3D" id="1.10.287.950">
    <property type="entry name" value="Methyl-accepting chemotaxis protein"/>
    <property type="match status" value="1"/>
</dbReference>
<evidence type="ECO:0000256" key="8">
    <source>
        <dbReference type="ARBA" id="ARBA00023224"/>
    </source>
</evidence>
<keyword evidence="7 11" id="KW-0472">Membrane</keyword>
<evidence type="ECO:0000256" key="11">
    <source>
        <dbReference type="SAM" id="Phobius"/>
    </source>
</evidence>
<dbReference type="Proteomes" id="UP000233440">
    <property type="component" value="Unassembled WGS sequence"/>
</dbReference>
<dbReference type="PROSITE" id="PS50885">
    <property type="entry name" value="HAMP"/>
    <property type="match status" value="1"/>
</dbReference>
<keyword evidence="4" id="KW-0145">Chemotaxis</keyword>
<dbReference type="InterPro" id="IPR004090">
    <property type="entry name" value="Chemotax_Me-accpt_rcpt"/>
</dbReference>
<keyword evidence="5 11" id="KW-0812">Transmembrane</keyword>
<dbReference type="GO" id="GO:0005886">
    <property type="term" value="C:plasma membrane"/>
    <property type="evidence" value="ECO:0007669"/>
    <property type="project" value="UniProtKB-SubCell"/>
</dbReference>
<keyword evidence="3" id="KW-0488">Methylation</keyword>
<dbReference type="PANTHER" id="PTHR32089:SF114">
    <property type="entry name" value="METHYL-ACCEPTING CHEMOTAXIS PROTEIN MCPB"/>
    <property type="match status" value="1"/>
</dbReference>
<dbReference type="Pfam" id="PF00672">
    <property type="entry name" value="HAMP"/>
    <property type="match status" value="1"/>
</dbReference>